<evidence type="ECO:0000313" key="2">
    <source>
        <dbReference type="EMBL" id="ODS24195.1"/>
    </source>
</evidence>
<dbReference type="EMBL" id="MDLC01000012">
    <property type="protein sequence ID" value="ODS24195.1"/>
    <property type="molecule type" value="Genomic_DNA"/>
</dbReference>
<proteinExistence type="predicted"/>
<dbReference type="AlphaFoldDB" id="A0A1D2QRH8"/>
<dbReference type="Pfam" id="PF22811">
    <property type="entry name" value="Zn_ribbon_NrdR"/>
    <property type="match status" value="1"/>
</dbReference>
<organism evidence="2 3">
    <name type="scientific">Candidatus Endobugula sertula</name>
    <name type="common">Bugula neritina bacterial symbiont</name>
    <dbReference type="NCBI Taxonomy" id="62101"/>
    <lineage>
        <taxon>Bacteria</taxon>
        <taxon>Pseudomonadati</taxon>
        <taxon>Pseudomonadota</taxon>
        <taxon>Gammaproteobacteria</taxon>
        <taxon>Cellvibrionales</taxon>
        <taxon>Cellvibrionaceae</taxon>
        <taxon>Candidatus Endobugula</taxon>
    </lineage>
</organism>
<gene>
    <name evidence="2" type="ORF">AB835_04765</name>
</gene>
<evidence type="ECO:0000313" key="3">
    <source>
        <dbReference type="Proteomes" id="UP000242502"/>
    </source>
</evidence>
<name>A0A1D2QRH8_9GAMM</name>
<evidence type="ECO:0000259" key="1">
    <source>
        <dbReference type="Pfam" id="PF22811"/>
    </source>
</evidence>
<dbReference type="InterPro" id="IPR055173">
    <property type="entry name" value="NrdR-like_N"/>
</dbReference>
<dbReference type="Proteomes" id="UP000242502">
    <property type="component" value="Unassembled WGS sequence"/>
</dbReference>
<comment type="caution">
    <text evidence="2">The sequence shown here is derived from an EMBL/GenBank/DDBJ whole genome shotgun (WGS) entry which is preliminary data.</text>
</comment>
<accession>A0A1D2QRH8</accession>
<reference evidence="2 3" key="1">
    <citation type="journal article" date="2016" name="Appl. Environ. Microbiol.">
        <title>Lack of Overt Genome Reduction in the Bryostatin-Producing Bryozoan Symbiont "Candidatus Endobugula sertula".</title>
        <authorList>
            <person name="Miller I.J."/>
            <person name="Vanee N."/>
            <person name="Fong S.S."/>
            <person name="Lim-Fong G.E."/>
            <person name="Kwan J.C."/>
        </authorList>
    </citation>
    <scope>NUCLEOTIDE SEQUENCE [LARGE SCALE GENOMIC DNA]</scope>
    <source>
        <strain evidence="2">AB1-4</strain>
    </source>
</reference>
<feature type="domain" description="Transcriptional repressor NrdR-like N-terminal" evidence="1">
    <location>
        <begin position="1"/>
        <end position="39"/>
    </location>
</feature>
<sequence length="75" mass="8890">MWCPNCTSEHTKVIGTEKSHVVERFRKCEDCGYTFQTIEGVKHDATWEVNAKYTDEEVNRILKKRHTNQKDIFND</sequence>
<protein>
    <recommendedName>
        <fullName evidence="1">Transcriptional repressor NrdR-like N-terminal domain-containing protein</fullName>
    </recommendedName>
</protein>
<dbReference type="STRING" id="62101.AB835_04765"/>